<evidence type="ECO:0000256" key="1">
    <source>
        <dbReference type="SAM" id="Coils"/>
    </source>
</evidence>
<dbReference type="OrthoDB" id="117791at2759"/>
<dbReference type="Proteomes" id="UP000694044">
    <property type="component" value="Unassembled WGS sequence"/>
</dbReference>
<accession>A0A8T1WKF0</accession>
<name>A0A8T1WKF0_9STRA</name>
<feature type="compositionally biased region" description="Basic and acidic residues" evidence="2">
    <location>
        <begin position="103"/>
        <end position="115"/>
    </location>
</feature>
<evidence type="ECO:0000313" key="3">
    <source>
        <dbReference type="EMBL" id="KAG7392423.1"/>
    </source>
</evidence>
<evidence type="ECO:0000256" key="2">
    <source>
        <dbReference type="SAM" id="MobiDB-lite"/>
    </source>
</evidence>
<proteinExistence type="predicted"/>
<feature type="coiled-coil region" evidence="1">
    <location>
        <begin position="26"/>
        <end position="80"/>
    </location>
</feature>
<dbReference type="EMBL" id="JAGDFM010000011">
    <property type="protein sequence ID" value="KAG7392423.1"/>
    <property type="molecule type" value="Genomic_DNA"/>
</dbReference>
<comment type="caution">
    <text evidence="3">The sequence shown here is derived from an EMBL/GenBank/DDBJ whole genome shotgun (WGS) entry which is preliminary data.</text>
</comment>
<dbReference type="AlphaFoldDB" id="A0A8T1WKF0"/>
<feature type="region of interest" description="Disordered" evidence="2">
    <location>
        <begin position="90"/>
        <end position="152"/>
    </location>
</feature>
<evidence type="ECO:0000313" key="4">
    <source>
        <dbReference type="Proteomes" id="UP000694044"/>
    </source>
</evidence>
<gene>
    <name evidence="3" type="ORF">PHYPSEUDO_000831</name>
</gene>
<feature type="compositionally biased region" description="Basic residues" evidence="2">
    <location>
        <begin position="121"/>
        <end position="130"/>
    </location>
</feature>
<reference evidence="3" key="1">
    <citation type="submission" date="2021-02" db="EMBL/GenBank/DDBJ databases">
        <authorList>
            <person name="Palmer J.M."/>
        </authorList>
    </citation>
    <scope>NUCLEOTIDE SEQUENCE</scope>
    <source>
        <strain evidence="3">SCRP734</strain>
    </source>
</reference>
<protein>
    <submittedName>
        <fullName evidence="3">Uncharacterized protein</fullName>
    </submittedName>
</protein>
<keyword evidence="1" id="KW-0175">Coiled coil</keyword>
<organism evidence="3 4">
    <name type="scientific">Phytophthora pseudosyringae</name>
    <dbReference type="NCBI Taxonomy" id="221518"/>
    <lineage>
        <taxon>Eukaryota</taxon>
        <taxon>Sar</taxon>
        <taxon>Stramenopiles</taxon>
        <taxon>Oomycota</taxon>
        <taxon>Peronosporomycetes</taxon>
        <taxon>Peronosporales</taxon>
        <taxon>Peronosporaceae</taxon>
        <taxon>Phytophthora</taxon>
    </lineage>
</organism>
<keyword evidence="4" id="KW-1185">Reference proteome</keyword>
<sequence>MDCSNSPEHLAAKKRKPSYLIRKEEEQTLRGELLQLEAQVAVLKTQGMPAGSSLDADPELQQAKAKAKALTSTLESAVLAPVVHANLPGEGMERAQSGAAHHSGGEAPERVRLRDGTQQPRLKRRAKTRTRFSSPTTATFAPWGVPWSASQA</sequence>